<dbReference type="AlphaFoldDB" id="A0A1C0TZ54"/>
<comment type="caution">
    <text evidence="1">The sequence shown here is derived from an EMBL/GenBank/DDBJ whole genome shotgun (WGS) entry which is preliminary data.</text>
</comment>
<evidence type="ECO:0000313" key="1">
    <source>
        <dbReference type="EMBL" id="OCQ50954.1"/>
    </source>
</evidence>
<sequence length="59" mass="6745">MTELHIKPTPGWVVRDPETYQPLAEKGEKKPRNAYWLRRLKDGDVIEISATVPTKKGAQ</sequence>
<dbReference type="Proteomes" id="UP000093476">
    <property type="component" value="Unassembled WGS sequence"/>
</dbReference>
<gene>
    <name evidence="1" type="ORF">Ppb6_04052</name>
</gene>
<dbReference type="STRING" id="286156.Ppb6_04052"/>
<keyword evidence="2" id="KW-1185">Reference proteome</keyword>
<dbReference type="PATRIC" id="fig|286156.4.peg.4658"/>
<proteinExistence type="predicted"/>
<dbReference type="InterPro" id="IPR024400">
    <property type="entry name" value="DUF2635"/>
</dbReference>
<accession>A0A1C0TZ54</accession>
<evidence type="ECO:0008006" key="3">
    <source>
        <dbReference type="Google" id="ProtNLM"/>
    </source>
</evidence>
<dbReference type="Pfam" id="PF10948">
    <property type="entry name" value="DUF2635"/>
    <property type="match status" value="1"/>
</dbReference>
<protein>
    <recommendedName>
        <fullName evidence="3">DUF2635 domain-containing protein</fullName>
    </recommendedName>
</protein>
<name>A0A1C0TZ54_9GAMM</name>
<evidence type="ECO:0000313" key="2">
    <source>
        <dbReference type="Proteomes" id="UP000093476"/>
    </source>
</evidence>
<dbReference type="RefSeq" id="WP_065824580.1">
    <property type="nucleotide sequence ID" value="NZ_CAWMQZ010000187.1"/>
</dbReference>
<dbReference type="EMBL" id="LOMY01000187">
    <property type="protein sequence ID" value="OCQ50954.1"/>
    <property type="molecule type" value="Genomic_DNA"/>
</dbReference>
<reference evidence="1 2" key="1">
    <citation type="submission" date="2015-12" db="EMBL/GenBank/DDBJ databases">
        <title>Genome comparisons provide insights into the role of secondary metabolites in the pathogenic phase of the Photorhabdus life cycle.</title>
        <authorList>
            <person name="Tobias N.J."/>
            <person name="Mishra B."/>
            <person name="Gupta D.K."/>
            <person name="Thines M."/>
            <person name="Stinear T.P."/>
            <person name="Bode H.B."/>
        </authorList>
    </citation>
    <scope>NUCLEOTIDE SEQUENCE [LARGE SCALE GENOMIC DNA]</scope>
    <source>
        <strain evidence="1 2">PB68.1</strain>
    </source>
</reference>
<organism evidence="1 2">
    <name type="scientific">Photorhabdus australis subsp. thailandensis</name>
    <dbReference type="NCBI Taxonomy" id="2805096"/>
    <lineage>
        <taxon>Bacteria</taxon>
        <taxon>Pseudomonadati</taxon>
        <taxon>Pseudomonadota</taxon>
        <taxon>Gammaproteobacteria</taxon>
        <taxon>Enterobacterales</taxon>
        <taxon>Morganellaceae</taxon>
        <taxon>Photorhabdus</taxon>
    </lineage>
</organism>